<proteinExistence type="predicted"/>
<reference evidence="1 2" key="1">
    <citation type="submission" date="2021-01" db="EMBL/GenBank/DDBJ databases">
        <title>Whole genome shotgun sequence of Actinoplanes deccanensis NBRC 13994.</title>
        <authorList>
            <person name="Komaki H."/>
            <person name="Tamura T."/>
        </authorList>
    </citation>
    <scope>NUCLEOTIDE SEQUENCE [LARGE SCALE GENOMIC DNA]</scope>
    <source>
        <strain evidence="1 2">NBRC 13994</strain>
    </source>
</reference>
<dbReference type="EMBL" id="BOMI01000121">
    <property type="protein sequence ID" value="GID77446.1"/>
    <property type="molecule type" value="Genomic_DNA"/>
</dbReference>
<protein>
    <recommendedName>
        <fullName evidence="3">Glycosyltransferase</fullName>
    </recommendedName>
</protein>
<gene>
    <name evidence="1" type="ORF">Ade02nite_60870</name>
</gene>
<evidence type="ECO:0000313" key="2">
    <source>
        <dbReference type="Proteomes" id="UP000609879"/>
    </source>
</evidence>
<keyword evidence="2" id="KW-1185">Reference proteome</keyword>
<dbReference type="Proteomes" id="UP000609879">
    <property type="component" value="Unassembled WGS sequence"/>
</dbReference>
<sequence>MLRGVSTVDASMESLHHGSHAHLLEEVDVAGLEATARLDAIIVPTAWPAGALRHAMEVGKAIGVPVVALCSRASAPEEALRLAGHLDAAVLTVGVDGTLARLLPSFDTDRLLRANGFGTTSDLSLKRNLGLVLARGLGWRRVLFLDDDIHVEEPEQLHRAAALVDRFRAVGLANSGYHDNSVVCHAYRAVGGRQGTFIGGGAMIVDALRTESFHPSIYNEDWLYLLGDGVPFRAARAGTMRQRSYDPFANPARAAAEELGDTLAEGLFWLLDSGRNISTAQSAYWGDALFRRRGFIDLVIGELDGSAEHRRMRRSLEAARGRSAAITHRLCEDFMEAWQADLERWRKFLVQLPLGGDPADFARRFDMPGRVMASKAHESLSQIDVSVAAYH</sequence>
<comment type="caution">
    <text evidence="1">The sequence shown here is derived from an EMBL/GenBank/DDBJ whole genome shotgun (WGS) entry which is preliminary data.</text>
</comment>
<evidence type="ECO:0000313" key="1">
    <source>
        <dbReference type="EMBL" id="GID77446.1"/>
    </source>
</evidence>
<name>A0ABQ3YBT9_9ACTN</name>
<organism evidence="1 2">
    <name type="scientific">Paractinoplanes deccanensis</name>
    <dbReference type="NCBI Taxonomy" id="113561"/>
    <lineage>
        <taxon>Bacteria</taxon>
        <taxon>Bacillati</taxon>
        <taxon>Actinomycetota</taxon>
        <taxon>Actinomycetes</taxon>
        <taxon>Micromonosporales</taxon>
        <taxon>Micromonosporaceae</taxon>
        <taxon>Paractinoplanes</taxon>
    </lineage>
</organism>
<evidence type="ECO:0008006" key="3">
    <source>
        <dbReference type="Google" id="ProtNLM"/>
    </source>
</evidence>
<accession>A0ABQ3YBT9</accession>